<gene>
    <name evidence="1" type="ORF">NEMVEDRAFT_v1g241724</name>
</gene>
<dbReference type="Proteomes" id="UP000001593">
    <property type="component" value="Unassembled WGS sequence"/>
</dbReference>
<sequence>MHVTKSYLTGREKQNLVDEALEDSDQDSVDVFQKVNSKTACKAAEYFRNDTNRDVKKNVHWSTQLEDVCYFNSCDMPNNLQNEKCDKKQTETSLRWNRIEARSPRTGNQVYQGKENSPKVHFNAEESIRDYVDSYGNDERLNRLKSQLGDVCANERRNLIRKRLIEEAIEDWV</sequence>
<protein>
    <submittedName>
        <fullName evidence="1">Uncharacterized protein</fullName>
    </submittedName>
</protein>
<dbReference type="AlphaFoldDB" id="A7RZA0"/>
<proteinExistence type="predicted"/>
<reference evidence="1 2" key="1">
    <citation type="journal article" date="2007" name="Science">
        <title>Sea anemone genome reveals ancestral eumetazoan gene repertoire and genomic organization.</title>
        <authorList>
            <person name="Putnam N.H."/>
            <person name="Srivastava M."/>
            <person name="Hellsten U."/>
            <person name="Dirks B."/>
            <person name="Chapman J."/>
            <person name="Salamov A."/>
            <person name="Terry A."/>
            <person name="Shapiro H."/>
            <person name="Lindquist E."/>
            <person name="Kapitonov V.V."/>
            <person name="Jurka J."/>
            <person name="Genikhovich G."/>
            <person name="Grigoriev I.V."/>
            <person name="Lucas S.M."/>
            <person name="Steele R.E."/>
            <person name="Finnerty J.R."/>
            <person name="Technau U."/>
            <person name="Martindale M.Q."/>
            <person name="Rokhsar D.S."/>
        </authorList>
    </citation>
    <scope>NUCLEOTIDE SEQUENCE [LARGE SCALE GENOMIC DNA]</scope>
    <source>
        <strain evidence="2">CH2 X CH6</strain>
    </source>
</reference>
<organism evidence="1 2">
    <name type="scientific">Nematostella vectensis</name>
    <name type="common">Starlet sea anemone</name>
    <dbReference type="NCBI Taxonomy" id="45351"/>
    <lineage>
        <taxon>Eukaryota</taxon>
        <taxon>Metazoa</taxon>
        <taxon>Cnidaria</taxon>
        <taxon>Anthozoa</taxon>
        <taxon>Hexacorallia</taxon>
        <taxon>Actiniaria</taxon>
        <taxon>Edwardsiidae</taxon>
        <taxon>Nematostella</taxon>
    </lineage>
</organism>
<dbReference type="HOGENOM" id="CLU_1549462_0_0_1"/>
<keyword evidence="2" id="KW-1185">Reference proteome</keyword>
<dbReference type="EMBL" id="DS469556">
    <property type="protein sequence ID" value="EDO43203.1"/>
    <property type="molecule type" value="Genomic_DNA"/>
</dbReference>
<dbReference type="InParanoid" id="A7RZA0"/>
<evidence type="ECO:0000313" key="2">
    <source>
        <dbReference type="Proteomes" id="UP000001593"/>
    </source>
</evidence>
<name>A7RZA0_NEMVE</name>
<accession>A7RZA0</accession>
<evidence type="ECO:0000313" key="1">
    <source>
        <dbReference type="EMBL" id="EDO43203.1"/>
    </source>
</evidence>